<evidence type="ECO:0000256" key="4">
    <source>
        <dbReference type="ARBA" id="ARBA00022679"/>
    </source>
</evidence>
<dbReference type="InterPro" id="IPR036890">
    <property type="entry name" value="HATPase_C_sf"/>
</dbReference>
<keyword evidence="5" id="KW-0418">Kinase</keyword>
<dbReference type="SUPFAM" id="SSF47384">
    <property type="entry name" value="Homodimeric domain of signal transducing histidine kinase"/>
    <property type="match status" value="1"/>
</dbReference>
<dbReference type="SUPFAM" id="SSF55785">
    <property type="entry name" value="PYP-like sensor domain (PAS domain)"/>
    <property type="match status" value="1"/>
</dbReference>
<dbReference type="EMBL" id="CP139487">
    <property type="protein sequence ID" value="WPU66502.1"/>
    <property type="molecule type" value="Genomic_DNA"/>
</dbReference>
<dbReference type="InterPro" id="IPR005467">
    <property type="entry name" value="His_kinase_dom"/>
</dbReference>
<dbReference type="Gene3D" id="3.30.565.10">
    <property type="entry name" value="Histidine kinase-like ATPase, C-terminal domain"/>
    <property type="match status" value="1"/>
</dbReference>
<dbReference type="InterPro" id="IPR036097">
    <property type="entry name" value="HisK_dim/P_sf"/>
</dbReference>
<keyword evidence="9" id="KW-1185">Reference proteome</keyword>
<dbReference type="PRINTS" id="PR00344">
    <property type="entry name" value="BCTRLSENSOR"/>
</dbReference>
<keyword evidence="8" id="KW-0067">ATP-binding</keyword>
<protein>
    <recommendedName>
        <fullName evidence="2">histidine kinase</fullName>
        <ecNumber evidence="2">2.7.13.3</ecNumber>
    </recommendedName>
</protein>
<keyword evidence="4" id="KW-0808">Transferase</keyword>
<gene>
    <name evidence="8" type="ORF">SOO65_07065</name>
</gene>
<dbReference type="CDD" id="cd00075">
    <property type="entry name" value="HATPase"/>
    <property type="match status" value="1"/>
</dbReference>
<proteinExistence type="predicted"/>
<dbReference type="InterPro" id="IPR003594">
    <property type="entry name" value="HATPase_dom"/>
</dbReference>
<evidence type="ECO:0000256" key="5">
    <source>
        <dbReference type="ARBA" id="ARBA00022777"/>
    </source>
</evidence>
<dbReference type="AlphaFoldDB" id="A0AAX4HTG3"/>
<dbReference type="SMART" id="SM00387">
    <property type="entry name" value="HATPase_c"/>
    <property type="match status" value="1"/>
</dbReference>
<dbReference type="Gene3D" id="1.10.287.130">
    <property type="match status" value="1"/>
</dbReference>
<dbReference type="GO" id="GO:0000155">
    <property type="term" value="F:phosphorelay sensor kinase activity"/>
    <property type="evidence" value="ECO:0007669"/>
    <property type="project" value="InterPro"/>
</dbReference>
<evidence type="ECO:0000259" key="7">
    <source>
        <dbReference type="PROSITE" id="PS50109"/>
    </source>
</evidence>
<dbReference type="EC" id="2.7.13.3" evidence="2"/>
<name>A0AAX4HTG3_9BACT</name>
<accession>A0AAX4HTG3</accession>
<dbReference type="InterPro" id="IPR003661">
    <property type="entry name" value="HisK_dim/P_dom"/>
</dbReference>
<comment type="catalytic activity">
    <reaction evidence="1">
        <text>ATP + protein L-histidine = ADP + protein N-phospho-L-histidine.</text>
        <dbReference type="EC" id="2.7.13.3"/>
    </reaction>
</comment>
<dbReference type="Pfam" id="PF02518">
    <property type="entry name" value="HATPase_c"/>
    <property type="match status" value="1"/>
</dbReference>
<evidence type="ECO:0000256" key="3">
    <source>
        <dbReference type="ARBA" id="ARBA00022553"/>
    </source>
</evidence>
<feature type="coiled-coil region" evidence="6">
    <location>
        <begin position="158"/>
        <end position="210"/>
    </location>
</feature>
<dbReference type="Proteomes" id="UP001324634">
    <property type="component" value="Chromosome"/>
</dbReference>
<evidence type="ECO:0000256" key="2">
    <source>
        <dbReference type="ARBA" id="ARBA00012438"/>
    </source>
</evidence>
<dbReference type="InterPro" id="IPR004358">
    <property type="entry name" value="Sig_transdc_His_kin-like_C"/>
</dbReference>
<dbReference type="InterPro" id="IPR013656">
    <property type="entry name" value="PAS_4"/>
</dbReference>
<keyword evidence="6" id="KW-0175">Coiled coil</keyword>
<dbReference type="PROSITE" id="PS50109">
    <property type="entry name" value="HIS_KIN"/>
    <property type="match status" value="1"/>
</dbReference>
<evidence type="ECO:0000313" key="8">
    <source>
        <dbReference type="EMBL" id="WPU66502.1"/>
    </source>
</evidence>
<dbReference type="PANTHER" id="PTHR43547:SF2">
    <property type="entry name" value="HYBRID SIGNAL TRANSDUCTION HISTIDINE KINASE C"/>
    <property type="match status" value="1"/>
</dbReference>
<dbReference type="GO" id="GO:0005524">
    <property type="term" value="F:ATP binding"/>
    <property type="evidence" value="ECO:0007669"/>
    <property type="project" value="UniProtKB-KW"/>
</dbReference>
<evidence type="ECO:0000313" key="9">
    <source>
        <dbReference type="Proteomes" id="UP001324634"/>
    </source>
</evidence>
<organism evidence="8 9">
    <name type="scientific">Peredibacter starrii</name>
    <dbReference type="NCBI Taxonomy" id="28202"/>
    <lineage>
        <taxon>Bacteria</taxon>
        <taxon>Pseudomonadati</taxon>
        <taxon>Bdellovibrionota</taxon>
        <taxon>Bacteriovoracia</taxon>
        <taxon>Bacteriovoracales</taxon>
        <taxon>Bacteriovoracaceae</taxon>
        <taxon>Peredibacter</taxon>
    </lineage>
</organism>
<dbReference type="Gene3D" id="3.30.450.20">
    <property type="entry name" value="PAS domain"/>
    <property type="match status" value="1"/>
</dbReference>
<dbReference type="Pfam" id="PF08448">
    <property type="entry name" value="PAS_4"/>
    <property type="match status" value="1"/>
</dbReference>
<dbReference type="PANTHER" id="PTHR43547">
    <property type="entry name" value="TWO-COMPONENT HISTIDINE KINASE"/>
    <property type="match status" value="1"/>
</dbReference>
<feature type="domain" description="Histidine kinase" evidence="7">
    <location>
        <begin position="224"/>
        <end position="444"/>
    </location>
</feature>
<dbReference type="FunFam" id="3.30.565.10:FF:000006">
    <property type="entry name" value="Sensor histidine kinase WalK"/>
    <property type="match status" value="1"/>
</dbReference>
<dbReference type="SUPFAM" id="SSF55874">
    <property type="entry name" value="ATPase domain of HSP90 chaperone/DNA topoisomerase II/histidine kinase"/>
    <property type="match status" value="1"/>
</dbReference>
<dbReference type="Pfam" id="PF00512">
    <property type="entry name" value="HisKA"/>
    <property type="match status" value="1"/>
</dbReference>
<dbReference type="RefSeq" id="WP_321398779.1">
    <property type="nucleotide sequence ID" value="NZ_CP139487.1"/>
</dbReference>
<dbReference type="CDD" id="cd00082">
    <property type="entry name" value="HisKA"/>
    <property type="match status" value="1"/>
</dbReference>
<dbReference type="KEGG" id="psti:SOO65_07065"/>
<evidence type="ECO:0000256" key="1">
    <source>
        <dbReference type="ARBA" id="ARBA00000085"/>
    </source>
</evidence>
<sequence length="455" mass="51605">MGEPENRNDISSHSQLNQKAEFDLDYRALFVSAPGMYLVLLPDENFTIVEVSNSYAEATMTKREEIVGRGLFEVFPDNPEDLKATGVNNLRASLNRVIKTKAPDAMAVQKYDIRLPASKGGGFEERYWSPANTPVQDSNGRLHVIIHKVEDVTDYVRLKQLGMEKDKLTEDLQHKTSQMEFDILRHSQELQDANEKLRVKIIEIKNTEKDLRDAIKARDEFLSLASHELKTPLSSLRLQVQLRKRKFEMGNLDEFSPERIPALLHDDERHLNRLIRLVDDMLDVSRLATGKFQLSIEETDLGAVVLEVVNRFRPLLESSEIDINLDTAARVVGQWDSHRIEQVVTNLLTNAMKYGEGNPIYIRISKLGDKGLLTVRDEGIGIAEVDNKRIFDQFERVASQDEVSGLGLGLYITKQFVEAHGGKIHVDSKLNEGSTFTVELPIYAMKNSKDHNVSP</sequence>
<evidence type="ECO:0000256" key="6">
    <source>
        <dbReference type="SAM" id="Coils"/>
    </source>
</evidence>
<keyword evidence="8" id="KW-0547">Nucleotide-binding</keyword>
<dbReference type="SMART" id="SM00388">
    <property type="entry name" value="HisKA"/>
    <property type="match status" value="1"/>
</dbReference>
<reference evidence="8 9" key="1">
    <citation type="submission" date="2023-11" db="EMBL/GenBank/DDBJ databases">
        <title>Peredibacter starrii A3.12.</title>
        <authorList>
            <person name="Mitchell R.J."/>
        </authorList>
    </citation>
    <scope>NUCLEOTIDE SEQUENCE [LARGE SCALE GENOMIC DNA]</scope>
    <source>
        <strain evidence="8 9">A3.12</strain>
    </source>
</reference>
<keyword evidence="3" id="KW-0597">Phosphoprotein</keyword>
<dbReference type="InterPro" id="IPR035965">
    <property type="entry name" value="PAS-like_dom_sf"/>
</dbReference>